<keyword evidence="4" id="KW-1185">Reference proteome</keyword>
<accession>A0A401P1H3</accession>
<name>A0A401P1H3_SCYTO</name>
<evidence type="ECO:0000256" key="2">
    <source>
        <dbReference type="SAM" id="Coils"/>
    </source>
</evidence>
<proteinExistence type="predicted"/>
<organism evidence="3 4">
    <name type="scientific">Scyliorhinus torazame</name>
    <name type="common">Cloudy catshark</name>
    <name type="synonym">Catulus torazame</name>
    <dbReference type="NCBI Taxonomy" id="75743"/>
    <lineage>
        <taxon>Eukaryota</taxon>
        <taxon>Metazoa</taxon>
        <taxon>Chordata</taxon>
        <taxon>Craniata</taxon>
        <taxon>Vertebrata</taxon>
        <taxon>Chondrichthyes</taxon>
        <taxon>Elasmobranchii</taxon>
        <taxon>Galeomorphii</taxon>
        <taxon>Galeoidea</taxon>
        <taxon>Carcharhiniformes</taxon>
        <taxon>Scyliorhinidae</taxon>
        <taxon>Scyliorhinus</taxon>
    </lineage>
</organism>
<dbReference type="STRING" id="75743.A0A401P1H3"/>
<evidence type="ECO:0000313" key="3">
    <source>
        <dbReference type="EMBL" id="GCB66957.1"/>
    </source>
</evidence>
<feature type="coiled-coil region" evidence="2">
    <location>
        <begin position="1"/>
        <end position="28"/>
    </location>
</feature>
<gene>
    <name evidence="3" type="ORF">scyTo_0010172</name>
</gene>
<dbReference type="GO" id="GO:0000977">
    <property type="term" value="F:RNA polymerase II transcription regulatory region sequence-specific DNA binding"/>
    <property type="evidence" value="ECO:0007669"/>
    <property type="project" value="TreeGrafter"/>
</dbReference>
<evidence type="ECO:0000313" key="4">
    <source>
        <dbReference type="Proteomes" id="UP000288216"/>
    </source>
</evidence>
<dbReference type="OrthoDB" id="10257567at2759"/>
<sequence length="167" mass="19200">MKDIETANQKLQDTREECSREFVEVKNQEITTKVPKEKINEHEQILRSKAESLDLGTEQKLQDDFTEKNRKLQETQTSLASKFEEADHEVQVLQTALESTRAEPCDLNAKYDTESTDKMDEVEVIRTGPERANQRANASCLTTWLPTDSADELLLLPEVVFYLCLSY</sequence>
<dbReference type="Proteomes" id="UP000288216">
    <property type="component" value="Unassembled WGS sequence"/>
</dbReference>
<protein>
    <submittedName>
        <fullName evidence="3">Uncharacterized protein</fullName>
    </submittedName>
</protein>
<dbReference type="AlphaFoldDB" id="A0A401P1H3"/>
<dbReference type="EMBL" id="BFAA01004333">
    <property type="protein sequence ID" value="GCB66957.1"/>
    <property type="molecule type" value="Genomic_DNA"/>
</dbReference>
<dbReference type="GO" id="GO:0005634">
    <property type="term" value="C:nucleus"/>
    <property type="evidence" value="ECO:0007669"/>
    <property type="project" value="TreeGrafter"/>
</dbReference>
<evidence type="ECO:0000256" key="1">
    <source>
        <dbReference type="ARBA" id="ARBA00023054"/>
    </source>
</evidence>
<dbReference type="PANTHER" id="PTHR14043:SF2">
    <property type="entry name" value="HOMEOBOX PROTEIN CUT"/>
    <property type="match status" value="1"/>
</dbReference>
<reference evidence="3 4" key="1">
    <citation type="journal article" date="2018" name="Nat. Ecol. Evol.">
        <title>Shark genomes provide insights into elasmobranch evolution and the origin of vertebrates.</title>
        <authorList>
            <person name="Hara Y"/>
            <person name="Yamaguchi K"/>
            <person name="Onimaru K"/>
            <person name="Kadota M"/>
            <person name="Koyanagi M"/>
            <person name="Keeley SD"/>
            <person name="Tatsumi K"/>
            <person name="Tanaka K"/>
            <person name="Motone F"/>
            <person name="Kageyama Y"/>
            <person name="Nozu R"/>
            <person name="Adachi N"/>
            <person name="Nishimura O"/>
            <person name="Nakagawa R"/>
            <person name="Tanegashima C"/>
            <person name="Kiyatake I"/>
            <person name="Matsumoto R"/>
            <person name="Murakumo K"/>
            <person name="Nishida K"/>
            <person name="Terakita A"/>
            <person name="Kuratani S"/>
            <person name="Sato K"/>
            <person name="Hyodo S Kuraku.S."/>
        </authorList>
    </citation>
    <scope>NUCLEOTIDE SEQUENCE [LARGE SCALE GENOMIC DNA]</scope>
</reference>
<dbReference type="PANTHER" id="PTHR14043">
    <property type="entry name" value="CCAAT DISPLACEMENT PROTEIN-RELATED"/>
    <property type="match status" value="1"/>
</dbReference>
<keyword evidence="1 2" id="KW-0175">Coiled coil</keyword>
<comment type="caution">
    <text evidence="3">The sequence shown here is derived from an EMBL/GenBank/DDBJ whole genome shotgun (WGS) entry which is preliminary data.</text>
</comment>
<dbReference type="GO" id="GO:0000981">
    <property type="term" value="F:DNA-binding transcription factor activity, RNA polymerase II-specific"/>
    <property type="evidence" value="ECO:0007669"/>
    <property type="project" value="TreeGrafter"/>
</dbReference>